<dbReference type="FunFam" id="1.10.510.10:FF:000454">
    <property type="entry name" value="Uncharacterized protein"/>
    <property type="match status" value="1"/>
</dbReference>
<dbReference type="EMBL" id="CAMPGE010013360">
    <property type="protein sequence ID" value="CAI2372098.1"/>
    <property type="molecule type" value="Genomic_DNA"/>
</dbReference>
<dbReference type="PANTHER" id="PTHR24351">
    <property type="entry name" value="RIBOSOMAL PROTEIN S6 KINASE"/>
    <property type="match status" value="1"/>
</dbReference>
<dbReference type="InterPro" id="IPR011009">
    <property type="entry name" value="Kinase-like_dom_sf"/>
</dbReference>
<evidence type="ECO:0000313" key="8">
    <source>
        <dbReference type="EMBL" id="CAI2372098.1"/>
    </source>
</evidence>
<dbReference type="PROSITE" id="PS00108">
    <property type="entry name" value="PROTEIN_KINASE_ST"/>
    <property type="match status" value="1"/>
</dbReference>
<evidence type="ECO:0000256" key="1">
    <source>
        <dbReference type="ARBA" id="ARBA00022527"/>
    </source>
</evidence>
<keyword evidence="1" id="KW-0723">Serine/threonine-protein kinase</keyword>
<accession>A0AAD1UMA0</accession>
<comment type="caution">
    <text evidence="8">The sequence shown here is derived from an EMBL/GenBank/DDBJ whole genome shotgun (WGS) entry which is preliminary data.</text>
</comment>
<organism evidence="8 9">
    <name type="scientific">Euplotes crassus</name>
    <dbReference type="NCBI Taxonomy" id="5936"/>
    <lineage>
        <taxon>Eukaryota</taxon>
        <taxon>Sar</taxon>
        <taxon>Alveolata</taxon>
        <taxon>Ciliophora</taxon>
        <taxon>Intramacronucleata</taxon>
        <taxon>Spirotrichea</taxon>
        <taxon>Hypotrichia</taxon>
        <taxon>Euplotida</taxon>
        <taxon>Euplotidae</taxon>
        <taxon>Moneuplotes</taxon>
    </lineage>
</organism>
<keyword evidence="5" id="KW-0067">ATP-binding</keyword>
<feature type="domain" description="Protein kinase" evidence="6">
    <location>
        <begin position="21"/>
        <end position="271"/>
    </location>
</feature>
<dbReference type="PROSITE" id="PS51285">
    <property type="entry name" value="AGC_KINASE_CTER"/>
    <property type="match status" value="1"/>
</dbReference>
<dbReference type="PROSITE" id="PS50011">
    <property type="entry name" value="PROTEIN_KINASE_DOM"/>
    <property type="match status" value="1"/>
</dbReference>
<feature type="domain" description="AGC-kinase C-terminal" evidence="7">
    <location>
        <begin position="272"/>
        <end position="344"/>
    </location>
</feature>
<proteinExistence type="predicted"/>
<evidence type="ECO:0000313" key="9">
    <source>
        <dbReference type="Proteomes" id="UP001295684"/>
    </source>
</evidence>
<dbReference type="AlphaFoldDB" id="A0AAD1UMA0"/>
<dbReference type="SUPFAM" id="SSF56112">
    <property type="entry name" value="Protein kinase-like (PK-like)"/>
    <property type="match status" value="1"/>
</dbReference>
<dbReference type="InterPro" id="IPR000719">
    <property type="entry name" value="Prot_kinase_dom"/>
</dbReference>
<evidence type="ECO:0000256" key="2">
    <source>
        <dbReference type="ARBA" id="ARBA00022679"/>
    </source>
</evidence>
<dbReference type="Pfam" id="PF00069">
    <property type="entry name" value="Pkinase"/>
    <property type="match status" value="1"/>
</dbReference>
<reference evidence="8" key="1">
    <citation type="submission" date="2023-07" db="EMBL/GenBank/DDBJ databases">
        <authorList>
            <consortium name="AG Swart"/>
            <person name="Singh M."/>
            <person name="Singh A."/>
            <person name="Seah K."/>
            <person name="Emmerich C."/>
        </authorList>
    </citation>
    <scope>NUCLEOTIDE SEQUENCE</scope>
    <source>
        <strain evidence="8">DP1</strain>
    </source>
</reference>
<protein>
    <submittedName>
        <fullName evidence="8">Uncharacterized protein</fullName>
    </submittedName>
</protein>
<keyword evidence="9" id="KW-1185">Reference proteome</keyword>
<evidence type="ECO:0000259" key="7">
    <source>
        <dbReference type="PROSITE" id="PS51285"/>
    </source>
</evidence>
<dbReference type="InterPro" id="IPR000961">
    <property type="entry name" value="AGC-kinase_C"/>
</dbReference>
<dbReference type="GO" id="GO:0004674">
    <property type="term" value="F:protein serine/threonine kinase activity"/>
    <property type="evidence" value="ECO:0007669"/>
    <property type="project" value="UniProtKB-KW"/>
</dbReference>
<evidence type="ECO:0000259" key="6">
    <source>
        <dbReference type="PROSITE" id="PS50011"/>
    </source>
</evidence>
<evidence type="ECO:0000256" key="4">
    <source>
        <dbReference type="ARBA" id="ARBA00022777"/>
    </source>
</evidence>
<keyword evidence="2" id="KW-0808">Transferase</keyword>
<dbReference type="GO" id="GO:0005524">
    <property type="term" value="F:ATP binding"/>
    <property type="evidence" value="ECO:0007669"/>
    <property type="project" value="UniProtKB-KW"/>
</dbReference>
<dbReference type="InterPro" id="IPR008271">
    <property type="entry name" value="Ser/Thr_kinase_AS"/>
</dbReference>
<evidence type="ECO:0000256" key="5">
    <source>
        <dbReference type="ARBA" id="ARBA00022840"/>
    </source>
</evidence>
<keyword evidence="4" id="KW-0418">Kinase</keyword>
<evidence type="ECO:0000256" key="3">
    <source>
        <dbReference type="ARBA" id="ARBA00022741"/>
    </source>
</evidence>
<dbReference type="Gene3D" id="1.10.510.10">
    <property type="entry name" value="Transferase(Phosphotransferase) domain 1"/>
    <property type="match status" value="1"/>
</dbReference>
<name>A0AAD1UMA0_EUPCR</name>
<dbReference type="SMART" id="SM00220">
    <property type="entry name" value="S_TKc"/>
    <property type="match status" value="1"/>
</dbReference>
<dbReference type="Proteomes" id="UP001295684">
    <property type="component" value="Unassembled WGS sequence"/>
</dbReference>
<sequence>MGTCNPGSYRVVPSDIIKSNFTIKHMLGKGGFGETKKQYALKEMSKLKLIKKKSVHCIMNERNLLAMLKHPFIINMHYAFEDREKLYIITDLLVGGDLRHHMKKKIKFDEERLKFITACTVAALEYMHTNGVIHRDIKPENMVFSKDGYVCVTDLGISTIWTPENCAETSGTPGYMAPEVMTKQNHGIAVDYYGLGIVCYEIIMGKRPYSGKNRKEISEIIMKKQIEITRDMMPKGWSVEAIDFVNQLIKRKPMSRLGFNGPEEVKEHPFIKDTNWKDLLDKTLLPPYIPKPKKAVKIKPLTTTEEEKKLKEKEEEDMLLRRNSVQKLFNGYHYDIEIENKDLIEKETEDKKLREAMSRVIKSKTLSTNISLEANTKPDTVPLAYKQV</sequence>
<dbReference type="Gene3D" id="3.30.200.20">
    <property type="entry name" value="Phosphorylase Kinase, domain 1"/>
    <property type="match status" value="1"/>
</dbReference>
<keyword evidence="3" id="KW-0547">Nucleotide-binding</keyword>
<gene>
    <name evidence="8" type="ORF">ECRASSUSDP1_LOCUS13425</name>
</gene>